<evidence type="ECO:0000313" key="2">
    <source>
        <dbReference type="Proteomes" id="UP001162992"/>
    </source>
</evidence>
<name>A0ACC2D1L9_DIPCM</name>
<comment type="caution">
    <text evidence="1">The sequence shown here is derived from an EMBL/GenBank/DDBJ whole genome shotgun (WGS) entry which is preliminary data.</text>
</comment>
<organism evidence="1 2">
    <name type="scientific">Diphasiastrum complanatum</name>
    <name type="common">Issler's clubmoss</name>
    <name type="synonym">Lycopodium complanatum</name>
    <dbReference type="NCBI Taxonomy" id="34168"/>
    <lineage>
        <taxon>Eukaryota</taxon>
        <taxon>Viridiplantae</taxon>
        <taxon>Streptophyta</taxon>
        <taxon>Embryophyta</taxon>
        <taxon>Tracheophyta</taxon>
        <taxon>Lycopodiopsida</taxon>
        <taxon>Lycopodiales</taxon>
        <taxon>Lycopodiaceae</taxon>
        <taxon>Lycopodioideae</taxon>
        <taxon>Diphasiastrum</taxon>
    </lineage>
</organism>
<accession>A0ACC2D1L9</accession>
<protein>
    <submittedName>
        <fullName evidence="1">Uncharacterized protein</fullName>
    </submittedName>
</protein>
<proteinExistence type="predicted"/>
<reference evidence="2" key="1">
    <citation type="journal article" date="2024" name="Proc. Natl. Acad. Sci. U.S.A.">
        <title>Extraordinary preservation of gene collinearity over three hundred million years revealed in homosporous lycophytes.</title>
        <authorList>
            <person name="Li C."/>
            <person name="Wickell D."/>
            <person name="Kuo L.Y."/>
            <person name="Chen X."/>
            <person name="Nie B."/>
            <person name="Liao X."/>
            <person name="Peng D."/>
            <person name="Ji J."/>
            <person name="Jenkins J."/>
            <person name="Williams M."/>
            <person name="Shu S."/>
            <person name="Plott C."/>
            <person name="Barry K."/>
            <person name="Rajasekar S."/>
            <person name="Grimwood J."/>
            <person name="Han X."/>
            <person name="Sun S."/>
            <person name="Hou Z."/>
            <person name="He W."/>
            <person name="Dai G."/>
            <person name="Sun C."/>
            <person name="Schmutz J."/>
            <person name="Leebens-Mack J.H."/>
            <person name="Li F.W."/>
            <person name="Wang L."/>
        </authorList>
    </citation>
    <scope>NUCLEOTIDE SEQUENCE [LARGE SCALE GENOMIC DNA]</scope>
    <source>
        <strain evidence="2">cv. PW_Plant_1</strain>
    </source>
</reference>
<sequence length="418" mass="45504">MHGKAYNGLSSSPEKERRFNIFKQNLLYIDTHNRENYSYWLGLNQFSDLTNSEFRAQIFGLHVNDTDVDMQSAKLGSAIQQVVVSRAPDWIDWRQTGAVTQVKDQGNCGGCWAFSATGAVEGINKIVTGDLISLSEQELLDCDTRVNHGCNGGLMPNAFQFIVENGGIDTETDYPYRALRSFCDTSKKGARVVLIDGYTMVPSSDEDALKQAVGSQPVSVAMEGAGASFQHYAGGIFTGPCGEKINHGVLVVGYGSENGLDYWIVKNSWGLSWGEAGYVRIQRNTGIARGLCSINTIPSYPVKSGPNPPTPGPTPPPPPAPEQMCDNYHSCPSSDTCCCSAPAGSLCLSWSCCHIQSAVCCPDHIHCCPGDFPVCSADQQALCYKNSLENTSVNAYSTTPTKFNWVNFWQQLGHKIYI</sequence>
<keyword evidence="2" id="KW-1185">Reference proteome</keyword>
<dbReference type="EMBL" id="CM055098">
    <property type="protein sequence ID" value="KAJ7548190.1"/>
    <property type="molecule type" value="Genomic_DNA"/>
</dbReference>
<evidence type="ECO:0000313" key="1">
    <source>
        <dbReference type="EMBL" id="KAJ7548190.1"/>
    </source>
</evidence>
<dbReference type="Proteomes" id="UP001162992">
    <property type="component" value="Chromosome 7"/>
</dbReference>
<gene>
    <name evidence="1" type="ORF">O6H91_07G001800</name>
</gene>